<keyword evidence="1" id="KW-0812">Transmembrane</keyword>
<proteinExistence type="predicted"/>
<organism evidence="2 3">
    <name type="scientific">Postia placenta MAD-698-R-SB12</name>
    <dbReference type="NCBI Taxonomy" id="670580"/>
    <lineage>
        <taxon>Eukaryota</taxon>
        <taxon>Fungi</taxon>
        <taxon>Dikarya</taxon>
        <taxon>Basidiomycota</taxon>
        <taxon>Agaricomycotina</taxon>
        <taxon>Agaricomycetes</taxon>
        <taxon>Polyporales</taxon>
        <taxon>Adustoporiaceae</taxon>
        <taxon>Rhodonia</taxon>
    </lineage>
</organism>
<keyword evidence="1" id="KW-0472">Membrane</keyword>
<reference evidence="2 3" key="1">
    <citation type="submission" date="2017-04" db="EMBL/GenBank/DDBJ databases">
        <title>Genome Sequence of the Model Brown-Rot Fungus Postia placenta SB12.</title>
        <authorList>
            <consortium name="DOE Joint Genome Institute"/>
            <person name="Gaskell J."/>
            <person name="Kersten P."/>
            <person name="Larrondo L.F."/>
            <person name="Canessa P."/>
            <person name="Martinez D."/>
            <person name="Hibbett D."/>
            <person name="Schmoll M."/>
            <person name="Kubicek C.P."/>
            <person name="Martinez A.T."/>
            <person name="Yadav J."/>
            <person name="Master E."/>
            <person name="Magnuson J.K."/>
            <person name="James T."/>
            <person name="Yaver D."/>
            <person name="Berka R."/>
            <person name="Labutti K."/>
            <person name="Lipzen A."/>
            <person name="Aerts A."/>
            <person name="Barry K."/>
            <person name="Henrissat B."/>
            <person name="Blanchette R."/>
            <person name="Grigoriev I."/>
            <person name="Cullen D."/>
        </authorList>
    </citation>
    <scope>NUCLEOTIDE SEQUENCE [LARGE SCALE GENOMIC DNA]</scope>
    <source>
        <strain evidence="2 3">MAD-698-R-SB12</strain>
    </source>
</reference>
<evidence type="ECO:0000313" key="3">
    <source>
        <dbReference type="Proteomes" id="UP000194127"/>
    </source>
</evidence>
<dbReference type="OrthoDB" id="10328149at2759"/>
<evidence type="ECO:0000256" key="1">
    <source>
        <dbReference type="SAM" id="Phobius"/>
    </source>
</evidence>
<feature type="transmembrane region" description="Helical" evidence="1">
    <location>
        <begin position="56"/>
        <end position="81"/>
    </location>
</feature>
<dbReference type="GeneID" id="36330948"/>
<sequence>MSFSKPSCCSLGRAGKLHIAAGEHSAIVKLEYLLMYATAVVFSALRVYAIAAKNLYLGLLTLLLGLVNPGINIYTFTTFTFEPAPFPHAGCIYYVSSNTRFIHWMMGARAASLVNDIVVLIITVMHLTNTNTSRFSAGSELGRVLTMDNLPPQQFIAPVTTWIAV</sequence>
<dbReference type="AlphaFoldDB" id="A0A1X6MXE5"/>
<dbReference type="RefSeq" id="XP_024337838.1">
    <property type="nucleotide sequence ID" value="XM_024485999.1"/>
</dbReference>
<name>A0A1X6MXE5_9APHY</name>
<feature type="transmembrane region" description="Helical" evidence="1">
    <location>
        <begin position="32"/>
        <end position="49"/>
    </location>
</feature>
<dbReference type="Proteomes" id="UP000194127">
    <property type="component" value="Unassembled WGS sequence"/>
</dbReference>
<feature type="transmembrane region" description="Helical" evidence="1">
    <location>
        <begin position="101"/>
        <end position="125"/>
    </location>
</feature>
<keyword evidence="1" id="KW-1133">Transmembrane helix</keyword>
<keyword evidence="3" id="KW-1185">Reference proteome</keyword>
<dbReference type="EMBL" id="KZ110599">
    <property type="protein sequence ID" value="OSX61044.1"/>
    <property type="molecule type" value="Genomic_DNA"/>
</dbReference>
<protein>
    <submittedName>
        <fullName evidence="2">Uncharacterized protein</fullName>
    </submittedName>
</protein>
<evidence type="ECO:0000313" key="2">
    <source>
        <dbReference type="EMBL" id="OSX61044.1"/>
    </source>
</evidence>
<accession>A0A1X6MXE5</accession>
<gene>
    <name evidence="2" type="ORF">POSPLADRAFT_1146881</name>
</gene>